<dbReference type="RefSeq" id="WP_139373465.1">
    <property type="nucleotide sequence ID" value="NZ_FUYE01000024.1"/>
</dbReference>
<dbReference type="AlphaFoldDB" id="A0A1T4Z163"/>
<dbReference type="Pfam" id="PF25106">
    <property type="entry name" value="VWA_4"/>
    <property type="match status" value="1"/>
</dbReference>
<dbReference type="SUPFAM" id="SSF53300">
    <property type="entry name" value="vWA-like"/>
    <property type="match status" value="1"/>
</dbReference>
<dbReference type="STRING" id="48467.SAMN02745166_04791"/>
<dbReference type="PANTHER" id="PTHR47763">
    <property type="entry name" value="ALPHA-PROTEIN KINASE VWKA"/>
    <property type="match status" value="1"/>
</dbReference>
<dbReference type="InterPro" id="IPR036465">
    <property type="entry name" value="vWFA_dom_sf"/>
</dbReference>
<keyword evidence="3 4" id="KW-0732">Signal</keyword>
<dbReference type="CDD" id="cd00198">
    <property type="entry name" value="vWFA"/>
    <property type="match status" value="1"/>
</dbReference>
<reference evidence="7" key="1">
    <citation type="submission" date="2017-02" db="EMBL/GenBank/DDBJ databases">
        <authorList>
            <person name="Varghese N."/>
            <person name="Submissions S."/>
        </authorList>
    </citation>
    <scope>NUCLEOTIDE SEQUENCE [LARGE SCALE GENOMIC DNA]</scope>
    <source>
        <strain evidence="7">ATCC 700200</strain>
    </source>
</reference>
<dbReference type="SMART" id="SM00327">
    <property type="entry name" value="VWA"/>
    <property type="match status" value="1"/>
</dbReference>
<dbReference type="Gene3D" id="3.40.50.410">
    <property type="entry name" value="von Willebrand factor, type A domain"/>
    <property type="match status" value="1"/>
</dbReference>
<organism evidence="6 7">
    <name type="scientific">Prosthecobacter debontii</name>
    <dbReference type="NCBI Taxonomy" id="48467"/>
    <lineage>
        <taxon>Bacteria</taxon>
        <taxon>Pseudomonadati</taxon>
        <taxon>Verrucomicrobiota</taxon>
        <taxon>Verrucomicrobiia</taxon>
        <taxon>Verrucomicrobiales</taxon>
        <taxon>Verrucomicrobiaceae</taxon>
        <taxon>Prosthecobacter</taxon>
    </lineage>
</organism>
<dbReference type="GO" id="GO:0004674">
    <property type="term" value="F:protein serine/threonine kinase activity"/>
    <property type="evidence" value="ECO:0007669"/>
    <property type="project" value="TreeGrafter"/>
</dbReference>
<feature type="signal peptide" evidence="4">
    <location>
        <begin position="1"/>
        <end position="25"/>
    </location>
</feature>
<dbReference type="PANTHER" id="PTHR47763:SF1">
    <property type="entry name" value="DUF659 DOMAIN-CONTAINING PROTEIN"/>
    <property type="match status" value="1"/>
</dbReference>
<dbReference type="OrthoDB" id="5827268at2"/>
<comment type="subcellular location">
    <subcellularLocation>
        <location evidence="1">Secreted</location>
    </subcellularLocation>
</comment>
<dbReference type="InterPro" id="IPR052969">
    <property type="entry name" value="Thr-specific_kinase-like"/>
</dbReference>
<evidence type="ECO:0000259" key="5">
    <source>
        <dbReference type="PROSITE" id="PS50234"/>
    </source>
</evidence>
<dbReference type="Proteomes" id="UP000190774">
    <property type="component" value="Unassembled WGS sequence"/>
</dbReference>
<evidence type="ECO:0000256" key="1">
    <source>
        <dbReference type="ARBA" id="ARBA00004613"/>
    </source>
</evidence>
<keyword evidence="2" id="KW-0964">Secreted</keyword>
<evidence type="ECO:0000313" key="7">
    <source>
        <dbReference type="Proteomes" id="UP000190774"/>
    </source>
</evidence>
<proteinExistence type="predicted"/>
<evidence type="ECO:0000313" key="6">
    <source>
        <dbReference type="EMBL" id="SKB07779.1"/>
    </source>
</evidence>
<gene>
    <name evidence="6" type="ORF">SAMN02745166_04791</name>
</gene>
<dbReference type="InterPro" id="IPR056861">
    <property type="entry name" value="HMCN1-like_VWA"/>
</dbReference>
<evidence type="ECO:0000256" key="3">
    <source>
        <dbReference type="ARBA" id="ARBA00022729"/>
    </source>
</evidence>
<sequence>MNTLHHTLRYSTFAFLIGTSSITSAVEPPQETAPEPNPKALAISSDTSKAKADMPLKIDGQPRIEITFVLDTTGSMSGLIEGAKQKIWSIASDIISAKPKPLIRFGLVGYRDRGDDYVTKRAALTDDLDTIYAELQKFKADGGGDTPESVSEALHEALTQMPWTKEGNVLKVIYLVGDAPPQEYKDGKDWREVCKQAMTQGIHINTIQCGSMPETTTLWKMIASYCEGAYAMIPQDGNMVSIAAPQDEELLTLNEEIGKTLIPYGKESVRNAVISKQKTAEVASPVANASRLKYNSISEKVVQGTGELIDAIKDGKQKLDDVKPADLPEDLRGLSQTELKEHIEKKQIKRAEIQTRITTLVKERDAFIKAEREKQSAINQGDSFDTQVAQTLREQARKKGIVLEK</sequence>
<dbReference type="InterPro" id="IPR002035">
    <property type="entry name" value="VWF_A"/>
</dbReference>
<feature type="domain" description="VWFA" evidence="5">
    <location>
        <begin position="65"/>
        <end position="257"/>
    </location>
</feature>
<keyword evidence="7" id="KW-1185">Reference proteome</keyword>
<name>A0A1T4Z163_9BACT</name>
<protein>
    <submittedName>
        <fullName evidence="6">Mg-chelatase subunit ChlD</fullName>
    </submittedName>
</protein>
<accession>A0A1T4Z163</accession>
<evidence type="ECO:0000256" key="2">
    <source>
        <dbReference type="ARBA" id="ARBA00022525"/>
    </source>
</evidence>
<dbReference type="EMBL" id="FUYE01000024">
    <property type="protein sequence ID" value="SKB07779.1"/>
    <property type="molecule type" value="Genomic_DNA"/>
</dbReference>
<feature type="chain" id="PRO_5010540747" evidence="4">
    <location>
        <begin position="26"/>
        <end position="405"/>
    </location>
</feature>
<dbReference type="PROSITE" id="PS50234">
    <property type="entry name" value="VWFA"/>
    <property type="match status" value="1"/>
</dbReference>
<dbReference type="GO" id="GO:0005737">
    <property type="term" value="C:cytoplasm"/>
    <property type="evidence" value="ECO:0007669"/>
    <property type="project" value="TreeGrafter"/>
</dbReference>
<evidence type="ECO:0000256" key="4">
    <source>
        <dbReference type="SAM" id="SignalP"/>
    </source>
</evidence>